<evidence type="ECO:0000313" key="4">
    <source>
        <dbReference type="Proteomes" id="UP000286482"/>
    </source>
</evidence>
<reference evidence="3 4" key="1">
    <citation type="submission" date="2018-09" db="EMBL/GenBank/DDBJ databases">
        <authorList>
            <person name="Wang Z."/>
        </authorList>
    </citation>
    <scope>NUCLEOTIDE SEQUENCE [LARGE SCALE GENOMIC DNA]</scope>
    <source>
        <strain evidence="3 4">ALS 81</strain>
    </source>
</reference>
<comment type="caution">
    <text evidence="3">The sequence shown here is derived from an EMBL/GenBank/DDBJ whole genome shotgun (WGS) entry which is preliminary data.</text>
</comment>
<evidence type="ECO:0000313" key="3">
    <source>
        <dbReference type="EMBL" id="RKF18557.1"/>
    </source>
</evidence>
<evidence type="ECO:0000256" key="2">
    <source>
        <dbReference type="SAM" id="SignalP"/>
    </source>
</evidence>
<dbReference type="Gene3D" id="2.40.160.40">
    <property type="entry name" value="monomeric porin ompg"/>
    <property type="match status" value="1"/>
</dbReference>
<sequence length="246" mass="27107">MKKIVTISVLALAMTSGVASANAIRAGAAVEFNNDSQTLGALKGGYEFDTEVGKFGFDVEGKTRLGGKEYSEAQQNKSLHEGTIGIDYTYAFGNAYVQPRVEYTQNNINQTNTSKAGLKAGYNFDNGVFTAARYRYDSTKNDNAITNANFGDINTNRADITLGWKGDMFGASVNYVYQDIKSDKVAPGNVSDRKRNNSLEYKVFLTNLNNYEPYIQYSDKNLDSTNYDGTKAKADHQVKLGVNMKF</sequence>
<feature type="signal peptide" evidence="2">
    <location>
        <begin position="1"/>
        <end position="21"/>
    </location>
</feature>
<feature type="chain" id="PRO_5019345377" description="Porin" evidence="2">
    <location>
        <begin position="22"/>
        <end position="246"/>
    </location>
</feature>
<dbReference type="InterPro" id="IPR009331">
    <property type="entry name" value="Oligogalacturonate-sp_porin"/>
</dbReference>
<protein>
    <recommendedName>
        <fullName evidence="5">Porin</fullName>
    </recommendedName>
</protein>
<name>A0A420ECX7_9ALTE</name>
<organism evidence="3 4">
    <name type="scientific">Alginatibacterium sediminis</name>
    <dbReference type="NCBI Taxonomy" id="2164068"/>
    <lineage>
        <taxon>Bacteria</taxon>
        <taxon>Pseudomonadati</taxon>
        <taxon>Pseudomonadota</taxon>
        <taxon>Gammaproteobacteria</taxon>
        <taxon>Alteromonadales</taxon>
        <taxon>Alteromonadaceae</taxon>
        <taxon>Alginatibacterium</taxon>
    </lineage>
</organism>
<dbReference type="EMBL" id="RAQO01000005">
    <property type="protein sequence ID" value="RKF18557.1"/>
    <property type="molecule type" value="Genomic_DNA"/>
</dbReference>
<proteinExistence type="predicted"/>
<dbReference type="AlphaFoldDB" id="A0A420ECX7"/>
<accession>A0A420ECX7</accession>
<evidence type="ECO:0000256" key="1">
    <source>
        <dbReference type="ARBA" id="ARBA00022729"/>
    </source>
</evidence>
<keyword evidence="4" id="KW-1185">Reference proteome</keyword>
<keyword evidence="1 2" id="KW-0732">Signal</keyword>
<dbReference type="Proteomes" id="UP000286482">
    <property type="component" value="Unassembled WGS sequence"/>
</dbReference>
<dbReference type="RefSeq" id="WP_120354636.1">
    <property type="nucleotide sequence ID" value="NZ_RAQO01000005.1"/>
</dbReference>
<gene>
    <name evidence="3" type="ORF">DBZ36_09105</name>
</gene>
<dbReference type="Pfam" id="PF06178">
    <property type="entry name" value="KdgM"/>
    <property type="match status" value="1"/>
</dbReference>
<dbReference type="OrthoDB" id="5817226at2"/>
<dbReference type="InterPro" id="IPR053713">
    <property type="entry name" value="Bact_OM_Channel_sf"/>
</dbReference>
<evidence type="ECO:0008006" key="5">
    <source>
        <dbReference type="Google" id="ProtNLM"/>
    </source>
</evidence>